<comment type="catalytic activity">
    <reaction evidence="11">
        <text>[1,4-alpha-D-glucosyl](n)-L-tyrosyl-[glycogenin] + UDP-alpha-D-glucose = [1,4-alpha-D-glucosyl](n+1)-L-tyrosyl-[glycogenin] + UDP + H(+)</text>
        <dbReference type="Rhea" id="RHEA:56560"/>
        <dbReference type="Rhea" id="RHEA-COMP:14606"/>
        <dbReference type="Rhea" id="RHEA-COMP:14607"/>
        <dbReference type="ChEBI" id="CHEBI:15378"/>
        <dbReference type="ChEBI" id="CHEBI:58223"/>
        <dbReference type="ChEBI" id="CHEBI:58885"/>
        <dbReference type="ChEBI" id="CHEBI:140574"/>
        <dbReference type="EC" id="2.4.1.186"/>
    </reaction>
</comment>
<dbReference type="PANTHER" id="PTHR11183">
    <property type="entry name" value="GLYCOGENIN SUBFAMILY MEMBER"/>
    <property type="match status" value="1"/>
</dbReference>
<evidence type="ECO:0000256" key="12">
    <source>
        <dbReference type="ARBA" id="ARBA00052293"/>
    </source>
</evidence>
<comment type="catalytic activity">
    <reaction evidence="12">
        <text>L-tyrosyl-[glycogenin] + UDP-alpha-D-glucose = alpha-D-glucosyl-L-tyrosyl-[glycogenin] + UDP + H(+)</text>
        <dbReference type="Rhea" id="RHEA:23360"/>
        <dbReference type="Rhea" id="RHEA-COMP:14604"/>
        <dbReference type="Rhea" id="RHEA-COMP:14605"/>
        <dbReference type="ChEBI" id="CHEBI:15378"/>
        <dbReference type="ChEBI" id="CHEBI:46858"/>
        <dbReference type="ChEBI" id="CHEBI:58223"/>
        <dbReference type="ChEBI" id="CHEBI:58885"/>
        <dbReference type="ChEBI" id="CHEBI:140573"/>
        <dbReference type="EC" id="2.4.1.186"/>
    </reaction>
</comment>
<evidence type="ECO:0000256" key="9">
    <source>
        <dbReference type="ARBA" id="ARBA00038162"/>
    </source>
</evidence>
<keyword evidence="5" id="KW-0479">Metal-binding</keyword>
<evidence type="ECO:0000313" key="15">
    <source>
        <dbReference type="Proteomes" id="UP001054837"/>
    </source>
</evidence>
<dbReference type="Gene3D" id="3.90.550.10">
    <property type="entry name" value="Spore Coat Polysaccharide Biosynthesis Protein SpsA, Chain A"/>
    <property type="match status" value="1"/>
</dbReference>
<evidence type="ECO:0000256" key="10">
    <source>
        <dbReference type="ARBA" id="ARBA00038934"/>
    </source>
</evidence>
<dbReference type="EMBL" id="BPLQ01004518">
    <property type="protein sequence ID" value="GIY08497.1"/>
    <property type="molecule type" value="Genomic_DNA"/>
</dbReference>
<keyword evidence="8" id="KW-0464">Manganese</keyword>
<sequence>MEKENFAFVTLATDDFYGSGALVLGHSLKLVQTKAKLVVLITTGISAGVVDKLRKVFDLVEEVKELDSNDDKNLAILQRPELGVTLTKLHCWNLTQFSKCVFLDADTLVLKNCDELFEKPELSAAPDVGWPDCFNSGVFVYQPSKETFEKLKNLAAEEGSFDGGDQGLLNTYFSDWSTANISTHLSFLYNMNINMCYTYLPAFNKFGKDAKIVHFLGNQKPWMFNYNKTDDTVDAPDFSPPLVDFLKMWWRIFTENVSNTESGRNIAEQLEALTLAPRQANVCSPTNFTQFVKKDRLFEWEQGRIDYLGADSYENIEKKLDETINIKK</sequence>
<dbReference type="AlphaFoldDB" id="A0AAV4QGR1"/>
<keyword evidence="4" id="KW-0808">Transferase</keyword>
<keyword evidence="15" id="KW-1185">Reference proteome</keyword>
<comment type="subcellular location">
    <subcellularLocation>
        <location evidence="2">Cytoplasm</location>
    </subcellularLocation>
</comment>
<dbReference type="InterPro" id="IPR029044">
    <property type="entry name" value="Nucleotide-diphossugar_trans"/>
</dbReference>
<comment type="caution">
    <text evidence="14">The sequence shown here is derived from an EMBL/GenBank/DDBJ whole genome shotgun (WGS) entry which is preliminary data.</text>
</comment>
<dbReference type="FunFam" id="3.90.550.10:FF:000092">
    <property type="entry name" value="Glycogenin 2"/>
    <property type="match status" value="1"/>
</dbReference>
<dbReference type="GO" id="GO:0005737">
    <property type="term" value="C:cytoplasm"/>
    <property type="evidence" value="ECO:0007669"/>
    <property type="project" value="UniProtKB-SubCell"/>
</dbReference>
<evidence type="ECO:0000256" key="8">
    <source>
        <dbReference type="ARBA" id="ARBA00023211"/>
    </source>
</evidence>
<dbReference type="Proteomes" id="UP001054837">
    <property type="component" value="Unassembled WGS sequence"/>
</dbReference>
<organism evidence="14 15">
    <name type="scientific">Caerostris darwini</name>
    <dbReference type="NCBI Taxonomy" id="1538125"/>
    <lineage>
        <taxon>Eukaryota</taxon>
        <taxon>Metazoa</taxon>
        <taxon>Ecdysozoa</taxon>
        <taxon>Arthropoda</taxon>
        <taxon>Chelicerata</taxon>
        <taxon>Arachnida</taxon>
        <taxon>Araneae</taxon>
        <taxon>Araneomorphae</taxon>
        <taxon>Entelegynae</taxon>
        <taxon>Araneoidea</taxon>
        <taxon>Araneidae</taxon>
        <taxon>Caerostris</taxon>
    </lineage>
</organism>
<keyword evidence="3" id="KW-0963">Cytoplasm</keyword>
<evidence type="ECO:0000256" key="5">
    <source>
        <dbReference type="ARBA" id="ARBA00022723"/>
    </source>
</evidence>
<evidence type="ECO:0000256" key="6">
    <source>
        <dbReference type="ARBA" id="ARBA00023056"/>
    </source>
</evidence>
<evidence type="ECO:0000256" key="4">
    <source>
        <dbReference type="ARBA" id="ARBA00022679"/>
    </source>
</evidence>
<reference evidence="14 15" key="1">
    <citation type="submission" date="2021-06" db="EMBL/GenBank/DDBJ databases">
        <title>Caerostris darwini draft genome.</title>
        <authorList>
            <person name="Kono N."/>
            <person name="Arakawa K."/>
        </authorList>
    </citation>
    <scope>NUCLEOTIDE SEQUENCE [LARGE SCALE GENOMIC DNA]</scope>
</reference>
<dbReference type="Pfam" id="PF01501">
    <property type="entry name" value="Glyco_transf_8"/>
    <property type="match status" value="1"/>
</dbReference>
<evidence type="ECO:0000313" key="14">
    <source>
        <dbReference type="EMBL" id="GIY08497.1"/>
    </source>
</evidence>
<name>A0AAV4QGR1_9ARAC</name>
<comment type="cofactor">
    <cofactor evidence="1">
        <name>Mn(2+)</name>
        <dbReference type="ChEBI" id="CHEBI:29035"/>
    </cofactor>
</comment>
<dbReference type="EC" id="2.4.1.186" evidence="10"/>
<dbReference type="GO" id="GO:0008466">
    <property type="term" value="F:glycogenin glucosyltransferase activity"/>
    <property type="evidence" value="ECO:0007669"/>
    <property type="project" value="UniProtKB-EC"/>
</dbReference>
<evidence type="ECO:0000256" key="11">
    <source>
        <dbReference type="ARBA" id="ARBA00050886"/>
    </source>
</evidence>
<comment type="similarity">
    <text evidence="9">Belongs to the glycosyltransferase 8 family. Glycogenin subfamily.</text>
</comment>
<gene>
    <name evidence="14" type="primary">Gyg1</name>
    <name evidence="14" type="ORF">CDAR_313271</name>
</gene>
<evidence type="ECO:0000256" key="7">
    <source>
        <dbReference type="ARBA" id="ARBA00023180"/>
    </source>
</evidence>
<proteinExistence type="inferred from homology"/>
<evidence type="ECO:0000256" key="13">
    <source>
        <dbReference type="ARBA" id="ARBA00057883"/>
    </source>
</evidence>
<accession>A0AAV4QGR1</accession>
<dbReference type="InterPro" id="IPR050587">
    <property type="entry name" value="GNT1/Glycosyltrans_8"/>
</dbReference>
<dbReference type="CDD" id="cd02537">
    <property type="entry name" value="GT8_Glycogenin"/>
    <property type="match status" value="1"/>
</dbReference>
<evidence type="ECO:0000256" key="3">
    <source>
        <dbReference type="ARBA" id="ARBA00022490"/>
    </source>
</evidence>
<evidence type="ECO:0000256" key="1">
    <source>
        <dbReference type="ARBA" id="ARBA00001936"/>
    </source>
</evidence>
<keyword evidence="6" id="KW-0320">Glycogen biosynthesis</keyword>
<protein>
    <recommendedName>
        <fullName evidence="10">glycogenin glucosyltransferase</fullName>
        <ecNumber evidence="10">2.4.1.186</ecNumber>
    </recommendedName>
</protein>
<keyword evidence="7" id="KW-0325">Glycoprotein</keyword>
<dbReference type="SUPFAM" id="SSF53448">
    <property type="entry name" value="Nucleotide-diphospho-sugar transferases"/>
    <property type="match status" value="1"/>
</dbReference>
<dbReference type="GO" id="GO:0046872">
    <property type="term" value="F:metal ion binding"/>
    <property type="evidence" value="ECO:0007669"/>
    <property type="project" value="UniProtKB-KW"/>
</dbReference>
<comment type="function">
    <text evidence="13">Self-glucosylating initiator of glycogen synthesis. It catalyzes the formation of a short alpha (1,4)-glucosyl chain covalently attached via a glucose 1-O-tyrosyl linkage to internal tyrosine residues and these chains act as primers for the elongation reaction catalyzed by glycogen synthase.</text>
</comment>
<dbReference type="GO" id="GO:0005978">
    <property type="term" value="P:glycogen biosynthetic process"/>
    <property type="evidence" value="ECO:0007669"/>
    <property type="project" value="UniProtKB-KW"/>
</dbReference>
<evidence type="ECO:0000256" key="2">
    <source>
        <dbReference type="ARBA" id="ARBA00004496"/>
    </source>
</evidence>
<dbReference type="InterPro" id="IPR002495">
    <property type="entry name" value="Glyco_trans_8"/>
</dbReference>